<name>I0YU07_COCSC</name>
<dbReference type="SMART" id="SM00443">
    <property type="entry name" value="G_patch"/>
    <property type="match status" value="1"/>
</dbReference>
<dbReference type="Proteomes" id="UP000007264">
    <property type="component" value="Unassembled WGS sequence"/>
</dbReference>
<feature type="compositionally biased region" description="Polar residues" evidence="1">
    <location>
        <begin position="151"/>
        <end position="162"/>
    </location>
</feature>
<accession>I0YU07</accession>
<dbReference type="Pfam" id="PF01585">
    <property type="entry name" value="G-patch"/>
    <property type="match status" value="1"/>
</dbReference>
<dbReference type="InterPro" id="IPR000467">
    <property type="entry name" value="G_patch_dom"/>
</dbReference>
<protein>
    <recommendedName>
        <fullName evidence="2">G-patch domain-containing protein</fullName>
    </recommendedName>
</protein>
<keyword evidence="4" id="KW-1185">Reference proteome</keyword>
<dbReference type="KEGG" id="csl:COCSUDRAFT_56324"/>
<evidence type="ECO:0000313" key="3">
    <source>
        <dbReference type="EMBL" id="EIE21876.1"/>
    </source>
</evidence>
<feature type="region of interest" description="Disordered" evidence="1">
    <location>
        <begin position="151"/>
        <end position="177"/>
    </location>
</feature>
<evidence type="ECO:0000259" key="2">
    <source>
        <dbReference type="PROSITE" id="PS50174"/>
    </source>
</evidence>
<dbReference type="PANTHER" id="PTHR20923">
    <property type="entry name" value="BAT4 PROTEIN-RELATED"/>
    <property type="match status" value="1"/>
</dbReference>
<evidence type="ECO:0000313" key="4">
    <source>
        <dbReference type="Proteomes" id="UP000007264"/>
    </source>
</evidence>
<feature type="region of interest" description="Disordered" evidence="1">
    <location>
        <begin position="1"/>
        <end position="108"/>
    </location>
</feature>
<dbReference type="GeneID" id="17039861"/>
<proteinExistence type="predicted"/>
<dbReference type="GO" id="GO:0003676">
    <property type="term" value="F:nucleic acid binding"/>
    <property type="evidence" value="ECO:0007669"/>
    <property type="project" value="InterPro"/>
</dbReference>
<reference evidence="3 4" key="1">
    <citation type="journal article" date="2012" name="Genome Biol.">
        <title>The genome of the polar eukaryotic microalga coccomyxa subellipsoidea reveals traits of cold adaptation.</title>
        <authorList>
            <person name="Blanc G."/>
            <person name="Agarkova I."/>
            <person name="Grimwood J."/>
            <person name="Kuo A."/>
            <person name="Brueggeman A."/>
            <person name="Dunigan D."/>
            <person name="Gurnon J."/>
            <person name="Ladunga I."/>
            <person name="Lindquist E."/>
            <person name="Lucas S."/>
            <person name="Pangilinan J."/>
            <person name="Proschold T."/>
            <person name="Salamov A."/>
            <person name="Schmutz J."/>
            <person name="Weeks D."/>
            <person name="Yamada T."/>
            <person name="Claverie J.M."/>
            <person name="Grigoriev I."/>
            <person name="Van Etten J."/>
            <person name="Lomsadze A."/>
            <person name="Borodovsky M."/>
        </authorList>
    </citation>
    <scope>NUCLEOTIDE SEQUENCE [LARGE SCALE GENOMIC DNA]</scope>
    <source>
        <strain evidence="3 4">C-169</strain>
    </source>
</reference>
<sequence length="177" mass="18361">MEQLLAKAGWTGGGLGAQEQGITTPVPAWHQKGRRGIGAASGQPPKLASSTPAASAEAQPGGQQQARSEGGRQVASTQRLGVGDIQTGAQLTKPGQASGPGPARAPKRAWETVAVLEDPDVKVKRVRQVMQAEADDAAEKALARALYRAFNDSSGYGSTDSNPLLRRSKLSDSNPLL</sequence>
<dbReference type="STRING" id="574566.I0YU07"/>
<dbReference type="PROSITE" id="PS50174">
    <property type="entry name" value="G_PATCH"/>
    <property type="match status" value="1"/>
</dbReference>
<feature type="domain" description="G-patch" evidence="2">
    <location>
        <begin position="1"/>
        <end position="42"/>
    </location>
</feature>
<comment type="caution">
    <text evidence="3">The sequence shown here is derived from an EMBL/GenBank/DDBJ whole genome shotgun (WGS) entry which is preliminary data.</text>
</comment>
<dbReference type="AlphaFoldDB" id="I0YU07"/>
<organism evidence="3 4">
    <name type="scientific">Coccomyxa subellipsoidea (strain C-169)</name>
    <name type="common">Green microalga</name>
    <dbReference type="NCBI Taxonomy" id="574566"/>
    <lineage>
        <taxon>Eukaryota</taxon>
        <taxon>Viridiplantae</taxon>
        <taxon>Chlorophyta</taxon>
        <taxon>core chlorophytes</taxon>
        <taxon>Trebouxiophyceae</taxon>
        <taxon>Trebouxiophyceae incertae sedis</taxon>
        <taxon>Coccomyxaceae</taxon>
        <taxon>Coccomyxa</taxon>
        <taxon>Coccomyxa subellipsoidea</taxon>
    </lineage>
</organism>
<dbReference type="RefSeq" id="XP_005646420.1">
    <property type="nucleotide sequence ID" value="XM_005646363.1"/>
</dbReference>
<dbReference type="InterPro" id="IPR039146">
    <property type="entry name" value="GPANK1"/>
</dbReference>
<dbReference type="PANTHER" id="PTHR20923:SF1">
    <property type="entry name" value="G PATCH DOMAIN AND ANKYRIN REPEAT-CONTAINING PROTEIN 1"/>
    <property type="match status" value="1"/>
</dbReference>
<gene>
    <name evidence="3" type="ORF">COCSUDRAFT_56324</name>
</gene>
<dbReference type="OrthoDB" id="21470at2759"/>
<evidence type="ECO:0000256" key="1">
    <source>
        <dbReference type="SAM" id="MobiDB-lite"/>
    </source>
</evidence>
<dbReference type="EMBL" id="AGSI01000011">
    <property type="protein sequence ID" value="EIE21876.1"/>
    <property type="molecule type" value="Genomic_DNA"/>
</dbReference>